<organism evidence="2 3">
    <name type="scientific">Nelumbo nucifera</name>
    <name type="common">Sacred lotus</name>
    <dbReference type="NCBI Taxonomy" id="4432"/>
    <lineage>
        <taxon>Eukaryota</taxon>
        <taxon>Viridiplantae</taxon>
        <taxon>Streptophyta</taxon>
        <taxon>Embryophyta</taxon>
        <taxon>Tracheophyta</taxon>
        <taxon>Spermatophyta</taxon>
        <taxon>Magnoliopsida</taxon>
        <taxon>Proteales</taxon>
        <taxon>Nelumbonaceae</taxon>
        <taxon>Nelumbo</taxon>
    </lineage>
</organism>
<evidence type="ECO:0000313" key="3">
    <source>
        <dbReference type="Proteomes" id="UP000607653"/>
    </source>
</evidence>
<proteinExistence type="predicted"/>
<accession>A0A822YRN1</accession>
<dbReference type="AlphaFoldDB" id="A0A822YRN1"/>
<keyword evidence="3" id="KW-1185">Reference proteome</keyword>
<name>A0A822YRN1_NELNU</name>
<comment type="caution">
    <text evidence="2">The sequence shown here is derived from an EMBL/GenBank/DDBJ whole genome shotgun (WGS) entry which is preliminary data.</text>
</comment>
<dbReference type="Proteomes" id="UP000607653">
    <property type="component" value="Unassembled WGS sequence"/>
</dbReference>
<sequence>MNRNCEQGFRRRPPLFPLFFGAQITTTTTTSGSGNDLLPPPPSPLRFPSPPPLFA</sequence>
<gene>
    <name evidence="2" type="ORF">HUJ06_012556</name>
</gene>
<feature type="region of interest" description="Disordered" evidence="1">
    <location>
        <begin position="26"/>
        <end position="55"/>
    </location>
</feature>
<evidence type="ECO:0000256" key="1">
    <source>
        <dbReference type="SAM" id="MobiDB-lite"/>
    </source>
</evidence>
<dbReference type="EMBL" id="DUZY01000003">
    <property type="protein sequence ID" value="DAD33705.1"/>
    <property type="molecule type" value="Genomic_DNA"/>
</dbReference>
<protein>
    <submittedName>
        <fullName evidence="2">Uncharacterized protein</fullName>
    </submittedName>
</protein>
<evidence type="ECO:0000313" key="2">
    <source>
        <dbReference type="EMBL" id="DAD33705.1"/>
    </source>
</evidence>
<feature type="compositionally biased region" description="Pro residues" evidence="1">
    <location>
        <begin position="38"/>
        <end position="55"/>
    </location>
</feature>
<reference evidence="2 3" key="1">
    <citation type="journal article" date="2020" name="Mol. Biol. Evol.">
        <title>Distinct Expression and Methylation Patterns for Genes with Different Fates following a Single Whole-Genome Duplication in Flowering Plants.</title>
        <authorList>
            <person name="Shi T."/>
            <person name="Rahmani R.S."/>
            <person name="Gugger P.F."/>
            <person name="Wang M."/>
            <person name="Li H."/>
            <person name="Zhang Y."/>
            <person name="Li Z."/>
            <person name="Wang Q."/>
            <person name="Van de Peer Y."/>
            <person name="Marchal K."/>
            <person name="Chen J."/>
        </authorList>
    </citation>
    <scope>NUCLEOTIDE SEQUENCE [LARGE SCALE GENOMIC DNA]</scope>
    <source>
        <tissue evidence="2">Leaf</tissue>
    </source>
</reference>